<dbReference type="InterPro" id="IPR027417">
    <property type="entry name" value="P-loop_NTPase"/>
</dbReference>
<feature type="domain" description="NadR/Ttd14 AAA" evidence="1">
    <location>
        <begin position="5"/>
        <end position="169"/>
    </location>
</feature>
<proteinExistence type="predicted"/>
<name>A0ABV5FAP3_9FLAO</name>
<comment type="caution">
    <text evidence="2">The sequence shown here is derived from an EMBL/GenBank/DDBJ whole genome shotgun (WGS) entry which is preliminary data.</text>
</comment>
<dbReference type="InterPro" id="IPR038727">
    <property type="entry name" value="NadR/Ttd14_AAA_dom"/>
</dbReference>
<dbReference type="SUPFAM" id="SSF52540">
    <property type="entry name" value="P-loop containing nucleoside triphosphate hydrolases"/>
    <property type="match status" value="1"/>
</dbReference>
<dbReference type="Pfam" id="PF13521">
    <property type="entry name" value="AAA_28"/>
    <property type="match status" value="1"/>
</dbReference>
<dbReference type="RefSeq" id="WP_379860704.1">
    <property type="nucleotide sequence ID" value="NZ_JBHMFC010000021.1"/>
</dbReference>
<dbReference type="Gene3D" id="3.40.50.300">
    <property type="entry name" value="P-loop containing nucleotide triphosphate hydrolases"/>
    <property type="match status" value="1"/>
</dbReference>
<evidence type="ECO:0000313" key="3">
    <source>
        <dbReference type="Proteomes" id="UP001589585"/>
    </source>
</evidence>
<dbReference type="EMBL" id="JBHMFC010000021">
    <property type="protein sequence ID" value="MFB9056518.1"/>
    <property type="molecule type" value="Genomic_DNA"/>
</dbReference>
<protein>
    <submittedName>
        <fullName evidence="2">AAA family ATPase</fullName>
    </submittedName>
</protein>
<keyword evidence="3" id="KW-1185">Reference proteome</keyword>
<gene>
    <name evidence="2" type="ORF">ACFFU9_07140</name>
</gene>
<accession>A0ABV5FAP3</accession>
<sequence length="179" mass="20451">MGIKKIVITGGPGSGKSTLISALAKRGYACREEISRSITIKAKKEGIAQLFLTQPLLFSNLLLKGRLKQYTDAHLLNKEVVFLDRGLPDILAYMDYIGESYPSHYIEVCQAHVYDNVFMLKPWEAIYTTDTERYEGFDQALEIHDCLINTYQKHQYPLIDVPFDTVENRVDFILKSLNL</sequence>
<organism evidence="2 3">
    <name type="scientific">Mariniflexile ostreae</name>
    <dbReference type="NCBI Taxonomy" id="1520892"/>
    <lineage>
        <taxon>Bacteria</taxon>
        <taxon>Pseudomonadati</taxon>
        <taxon>Bacteroidota</taxon>
        <taxon>Flavobacteriia</taxon>
        <taxon>Flavobacteriales</taxon>
        <taxon>Flavobacteriaceae</taxon>
        <taxon>Mariniflexile</taxon>
    </lineage>
</organism>
<dbReference type="Proteomes" id="UP001589585">
    <property type="component" value="Unassembled WGS sequence"/>
</dbReference>
<reference evidence="2 3" key="1">
    <citation type="submission" date="2024-09" db="EMBL/GenBank/DDBJ databases">
        <authorList>
            <person name="Sun Q."/>
            <person name="Mori K."/>
        </authorList>
    </citation>
    <scope>NUCLEOTIDE SEQUENCE [LARGE SCALE GENOMIC DNA]</scope>
    <source>
        <strain evidence="2 3">CECT 8622</strain>
    </source>
</reference>
<evidence type="ECO:0000313" key="2">
    <source>
        <dbReference type="EMBL" id="MFB9056518.1"/>
    </source>
</evidence>
<evidence type="ECO:0000259" key="1">
    <source>
        <dbReference type="Pfam" id="PF13521"/>
    </source>
</evidence>